<dbReference type="InterPro" id="IPR008969">
    <property type="entry name" value="CarboxyPept-like_regulatory"/>
</dbReference>
<keyword evidence="2" id="KW-0472">Membrane</keyword>
<evidence type="ECO:0000259" key="4">
    <source>
        <dbReference type="Pfam" id="PF07715"/>
    </source>
</evidence>
<dbReference type="Gene3D" id="2.170.130.10">
    <property type="entry name" value="TonB-dependent receptor, plug domain"/>
    <property type="match status" value="1"/>
</dbReference>
<dbReference type="GO" id="GO:0009279">
    <property type="term" value="C:cell outer membrane"/>
    <property type="evidence" value="ECO:0007669"/>
    <property type="project" value="UniProtKB-SubCell"/>
</dbReference>
<dbReference type="InterPro" id="IPR012910">
    <property type="entry name" value="Plug_dom"/>
</dbReference>
<dbReference type="InterPro" id="IPR036942">
    <property type="entry name" value="Beta-barrel_TonB_sf"/>
</dbReference>
<reference evidence="5 6" key="2">
    <citation type="journal article" date="2012" name="Stand. Genomic Sci.">
        <title>Complete genome sequence of the aquatic bacterium Runella slithyformis type strain (LSU 4(T)).</title>
        <authorList>
            <person name="Copeland A."/>
            <person name="Zhang X."/>
            <person name="Misra M."/>
            <person name="Lapidus A."/>
            <person name="Nolan M."/>
            <person name="Lucas S."/>
            <person name="Deshpande S."/>
            <person name="Cheng J.F."/>
            <person name="Tapia R."/>
            <person name="Goodwin L.A."/>
            <person name="Pitluck S."/>
            <person name="Liolios K."/>
            <person name="Pagani I."/>
            <person name="Ivanova N."/>
            <person name="Mikhailova N."/>
            <person name="Pati A."/>
            <person name="Chen A."/>
            <person name="Palaniappan K."/>
            <person name="Land M."/>
            <person name="Hauser L."/>
            <person name="Pan C."/>
            <person name="Jeffries C.D."/>
            <person name="Detter J.C."/>
            <person name="Brambilla E.M."/>
            <person name="Rohde M."/>
            <person name="Djao O.D."/>
            <person name="Goker M."/>
            <person name="Sikorski J."/>
            <person name="Tindall B.J."/>
            <person name="Woyke T."/>
            <person name="Bristow J."/>
            <person name="Eisen J.A."/>
            <person name="Markowitz V."/>
            <person name="Hugenholtz P."/>
            <person name="Kyrpides N.C."/>
            <person name="Klenk H.P."/>
            <person name="Mavromatis K."/>
        </authorList>
    </citation>
    <scope>NUCLEOTIDE SEQUENCE [LARGE SCALE GENOMIC DNA]</scope>
    <source>
        <strain evidence="6">ATCC 29530 / DSM 19594 / LMG 11500 / NCIMB 11436 / LSU 4</strain>
    </source>
</reference>
<keyword evidence="6" id="KW-1185">Reference proteome</keyword>
<protein>
    <submittedName>
        <fullName evidence="5">TonB-dependent receptor plug</fullName>
    </submittedName>
</protein>
<reference evidence="6" key="1">
    <citation type="submission" date="2011-06" db="EMBL/GenBank/DDBJ databases">
        <title>The complete genome of chromosome of Runella slithyformis DSM 19594.</title>
        <authorList>
            <consortium name="US DOE Joint Genome Institute (JGI-PGF)"/>
            <person name="Lucas S."/>
            <person name="Han J."/>
            <person name="Lapidus A."/>
            <person name="Bruce D."/>
            <person name="Goodwin L."/>
            <person name="Pitluck S."/>
            <person name="Peters L."/>
            <person name="Kyrpides N."/>
            <person name="Mavromatis K."/>
            <person name="Ivanova N."/>
            <person name="Ovchinnikova G."/>
            <person name="Zhang X."/>
            <person name="Misra M."/>
            <person name="Detter J.C."/>
            <person name="Tapia R."/>
            <person name="Han C."/>
            <person name="Land M."/>
            <person name="Hauser L."/>
            <person name="Markowitz V."/>
            <person name="Cheng J.-F."/>
            <person name="Hugenholtz P."/>
            <person name="Woyke T."/>
            <person name="Wu D."/>
            <person name="Tindall B."/>
            <person name="Faehrich R."/>
            <person name="Brambilla E."/>
            <person name="Klenk H.-P."/>
            <person name="Eisen J.A."/>
        </authorList>
    </citation>
    <scope>NUCLEOTIDE SEQUENCE [LARGE SCALE GENOMIC DNA]</scope>
    <source>
        <strain evidence="6">ATCC 29530 / DSM 19594 / LMG 11500 / NCIMB 11436 / LSU 4</strain>
    </source>
</reference>
<comment type="subcellular location">
    <subcellularLocation>
        <location evidence="1">Cell outer membrane</location>
    </subcellularLocation>
</comment>
<keyword evidence="5" id="KW-0675">Receptor</keyword>
<feature type="domain" description="TonB-dependent receptor plug" evidence="4">
    <location>
        <begin position="138"/>
        <end position="216"/>
    </location>
</feature>
<dbReference type="Gene3D" id="2.40.170.20">
    <property type="entry name" value="TonB-dependent receptor, beta-barrel domain"/>
    <property type="match status" value="1"/>
</dbReference>
<keyword evidence="3" id="KW-0998">Cell outer membrane</keyword>
<evidence type="ECO:0000313" key="6">
    <source>
        <dbReference type="Proteomes" id="UP000000493"/>
    </source>
</evidence>
<accession>A0A7U3ZNL8</accession>
<dbReference type="Pfam" id="PF07715">
    <property type="entry name" value="Plug"/>
    <property type="match status" value="1"/>
</dbReference>
<dbReference type="Gene3D" id="2.60.40.1120">
    <property type="entry name" value="Carboxypeptidase-like, regulatory domain"/>
    <property type="match status" value="1"/>
</dbReference>
<dbReference type="InterPro" id="IPR037066">
    <property type="entry name" value="Plug_dom_sf"/>
</dbReference>
<dbReference type="KEGG" id="rsi:Runsl_4171"/>
<dbReference type="EMBL" id="CP002859">
    <property type="protein sequence ID" value="AEI50515.1"/>
    <property type="molecule type" value="Genomic_DNA"/>
</dbReference>
<name>A0A7U3ZNL8_RUNSL</name>
<gene>
    <name evidence="5" type="ordered locus">Runsl_4171</name>
</gene>
<organism evidence="5 6">
    <name type="scientific">Runella slithyformis (strain ATCC 29530 / DSM 19594 / LMG 11500 / NCIMB 11436 / LSU 4)</name>
    <dbReference type="NCBI Taxonomy" id="761193"/>
    <lineage>
        <taxon>Bacteria</taxon>
        <taxon>Pseudomonadati</taxon>
        <taxon>Bacteroidota</taxon>
        <taxon>Cytophagia</taxon>
        <taxon>Cytophagales</taxon>
        <taxon>Spirosomataceae</taxon>
        <taxon>Runella</taxon>
    </lineage>
</organism>
<sequence>MFHFLKIVLLVFIIGKLQGQEIRNGYVYEADTKETLAGVSVTISGSQIGTTTNAYGFFSIKIPSGQPVKLLFNLLGYQKFEQPLNASQQTRLQVFLQPETLQLQEVTISDKAQQAAPSEMSVVRLPIAQIKQIPTLLGEKDVIKALQLLPGVQKSTEGSTALYVRGGGPDQNLILLDEAQVYNANHLFGFFSVFNGDAIKNVSFWKGGFPARYGGRLSSVIDLQMKDGGKDKLRGEGGIGLLSSRLSLDGPIQKGKSSFLLSGRRSYIDVLTEPFLPADQKFGYRFYDLNAKLHFDLSAKDKLYLSGYFGNDRLRISEQVERSTSTITSKTRMGWGNATATLRWNHLFSQKLFLNTTLLMTDFKFRLSDDFEQIRNNGNNTGTYTEYSSGVRDYTLKADFDYFPNNAHAIKFGGLLTFHRFRPRAFIDEDRLKGQTEQETQEFDNQEFAAYIEDTYTKGRLSANVGLRLNGLRVPKRTYLFAEPRLSAGYKLNNTLELKASYARNNQFVHLLSNTGTGLSTDLWVPVTERVPPQQADQIAFGVVKTFPALGLNLTLESYRKWMRNSAAYREGATFLVLNDGAKALNWEDNVVFGNGLSYGTEVLLQKNKGRFTGWVGYTLSWTIHQFADLNNGKPFYPRNDRRHDASVVTTYKLTPKVTFSANWVYATGNALTVSQGYYFVATEIDNQFINNVDYLGSRNSFRAESFHRLDIAIQFHKQKRWGERTWEVGLYNAYNRKNPLYYYLTSENDPVEKGQRITLQKRALFPVIPSVTYNFKF</sequence>
<evidence type="ECO:0000256" key="1">
    <source>
        <dbReference type="ARBA" id="ARBA00004442"/>
    </source>
</evidence>
<dbReference type="SUPFAM" id="SSF49464">
    <property type="entry name" value="Carboxypeptidase regulatory domain-like"/>
    <property type="match status" value="1"/>
</dbReference>
<dbReference type="Pfam" id="PF13715">
    <property type="entry name" value="CarbopepD_reg_2"/>
    <property type="match status" value="1"/>
</dbReference>
<proteinExistence type="predicted"/>
<evidence type="ECO:0000256" key="2">
    <source>
        <dbReference type="ARBA" id="ARBA00023136"/>
    </source>
</evidence>
<dbReference type="RefSeq" id="WP_013929812.1">
    <property type="nucleotide sequence ID" value="NC_015703.1"/>
</dbReference>
<dbReference type="AlphaFoldDB" id="A0A7U3ZNL8"/>
<dbReference type="SUPFAM" id="SSF56935">
    <property type="entry name" value="Porins"/>
    <property type="match status" value="1"/>
</dbReference>
<dbReference type="Proteomes" id="UP000000493">
    <property type="component" value="Chromosome"/>
</dbReference>
<evidence type="ECO:0000313" key="5">
    <source>
        <dbReference type="EMBL" id="AEI50515.1"/>
    </source>
</evidence>
<evidence type="ECO:0000256" key="3">
    <source>
        <dbReference type="ARBA" id="ARBA00023237"/>
    </source>
</evidence>